<accession>A0ABW5ZA61</accession>
<dbReference type="RefSeq" id="WP_379807875.1">
    <property type="nucleotide sequence ID" value="NZ_JBHUOL010000018.1"/>
</dbReference>
<keyword evidence="1" id="KW-1133">Transmembrane helix</keyword>
<reference evidence="3" key="1">
    <citation type="journal article" date="2019" name="Int. J. Syst. Evol. Microbiol.">
        <title>The Global Catalogue of Microorganisms (GCM) 10K type strain sequencing project: providing services to taxonomists for standard genome sequencing and annotation.</title>
        <authorList>
            <consortium name="The Broad Institute Genomics Platform"/>
            <consortium name="The Broad Institute Genome Sequencing Center for Infectious Disease"/>
            <person name="Wu L."/>
            <person name="Ma J."/>
        </authorList>
    </citation>
    <scope>NUCLEOTIDE SEQUENCE [LARGE SCALE GENOMIC DNA]</scope>
    <source>
        <strain evidence="3">KCTC 52644</strain>
    </source>
</reference>
<protein>
    <submittedName>
        <fullName evidence="2">Uncharacterized protein</fullName>
    </submittedName>
</protein>
<comment type="caution">
    <text evidence="2">The sequence shown here is derived from an EMBL/GenBank/DDBJ whole genome shotgun (WGS) entry which is preliminary data.</text>
</comment>
<sequence>MNYSVFGKYAHLYWIPFIPIGKVNIVECNNCKATYDVKELEQRTKDKFKQEMDRNPAKTPVKHFSAPILIVLIIAGSFLYSSFNDNEMLNYAKNPKVGDVYYYETPEKAGHYSTLKITEITKDSIFGFENNMGIDSKDQMDKILDAKNYTYPFAYSKAEMKDITKDLEVFFKITRE</sequence>
<name>A0ABW5ZA61_9FLAO</name>
<organism evidence="2 3">
    <name type="scientific">Flavobacterium ardleyense</name>
    <dbReference type="NCBI Taxonomy" id="2038737"/>
    <lineage>
        <taxon>Bacteria</taxon>
        <taxon>Pseudomonadati</taxon>
        <taxon>Bacteroidota</taxon>
        <taxon>Flavobacteriia</taxon>
        <taxon>Flavobacteriales</taxon>
        <taxon>Flavobacteriaceae</taxon>
        <taxon>Flavobacterium</taxon>
    </lineage>
</organism>
<evidence type="ECO:0000256" key="1">
    <source>
        <dbReference type="SAM" id="Phobius"/>
    </source>
</evidence>
<evidence type="ECO:0000313" key="3">
    <source>
        <dbReference type="Proteomes" id="UP001597549"/>
    </source>
</evidence>
<dbReference type="EMBL" id="JBHUOL010000018">
    <property type="protein sequence ID" value="MFD2909400.1"/>
    <property type="molecule type" value="Genomic_DNA"/>
</dbReference>
<gene>
    <name evidence="2" type="ORF">ACFSX9_11740</name>
</gene>
<keyword evidence="1" id="KW-0812">Transmembrane</keyword>
<feature type="transmembrane region" description="Helical" evidence="1">
    <location>
        <begin position="64"/>
        <end position="83"/>
    </location>
</feature>
<dbReference type="Proteomes" id="UP001597549">
    <property type="component" value="Unassembled WGS sequence"/>
</dbReference>
<evidence type="ECO:0000313" key="2">
    <source>
        <dbReference type="EMBL" id="MFD2909400.1"/>
    </source>
</evidence>
<keyword evidence="3" id="KW-1185">Reference proteome</keyword>
<keyword evidence="1" id="KW-0472">Membrane</keyword>
<proteinExistence type="predicted"/>